<dbReference type="Proteomes" id="UP001231518">
    <property type="component" value="Chromosome 25"/>
</dbReference>
<gene>
    <name evidence="2" type="ORF">PYW07_010423</name>
</gene>
<comment type="caution">
    <text evidence="2">The sequence shown here is derived from an EMBL/GenBank/DDBJ whole genome shotgun (WGS) entry which is preliminary data.</text>
</comment>
<feature type="region of interest" description="Disordered" evidence="1">
    <location>
        <begin position="297"/>
        <end position="385"/>
    </location>
</feature>
<proteinExistence type="predicted"/>
<evidence type="ECO:0000313" key="3">
    <source>
        <dbReference type="Proteomes" id="UP001231518"/>
    </source>
</evidence>
<feature type="compositionally biased region" description="Basic and acidic residues" evidence="1">
    <location>
        <begin position="316"/>
        <end position="374"/>
    </location>
</feature>
<reference evidence="2" key="1">
    <citation type="submission" date="2023-03" db="EMBL/GenBank/DDBJ databases">
        <title>Chromosome-level genomes of two armyworms, Mythimna separata and Mythimna loreyi, provide insights into the biosynthesis and reception of sex pheromones.</title>
        <authorList>
            <person name="Zhao H."/>
        </authorList>
    </citation>
    <scope>NUCLEOTIDE SEQUENCE</scope>
    <source>
        <strain evidence="2">BeijingLab</strain>
        <tissue evidence="2">Pupa</tissue>
    </source>
</reference>
<name>A0AAD8DLP0_MYTSE</name>
<dbReference type="AlphaFoldDB" id="A0AAD8DLP0"/>
<keyword evidence="3" id="KW-1185">Reference proteome</keyword>
<accession>A0AAD8DLP0</accession>
<sequence>MIKERKDTLAKQQAEEKLIADTWDSLAGQGLADELRKEQLAKQRRAETEVCNQKMLSMKKDKLARQAADEAEIQELGQRTRDAADMKRCQYLKKRKQANKECHDAVYEQIKENEATRQKKMAEKDKDDLYQSQLSKQLEQLVAHKEMTEAQARKLHQKNLLQQMQYNQLLKGSYLIKRSKQLEQLVAHKEMTEAQARKLHQKNLLQQMQYNQLLKLVAHKELTEAQARKLHQKNLLQQMQYNQLLKDRVTQEELDQRKKSKVEADSYQRDIVRIMSRSGFSDEVHPFAKPMLRGMKIPERCPCSKTPDYCAVPVRRPKEAPGKDPKGGPGKDPKGGPGKDPRGAPGKDPKGGPGKDPKETPGKDPRGAPGKDPKGAPGKDPTKPK</sequence>
<evidence type="ECO:0000256" key="1">
    <source>
        <dbReference type="SAM" id="MobiDB-lite"/>
    </source>
</evidence>
<protein>
    <submittedName>
        <fullName evidence="2">Uncharacterized protein</fullName>
    </submittedName>
</protein>
<organism evidence="2 3">
    <name type="scientific">Mythimna separata</name>
    <name type="common">Oriental armyworm</name>
    <name type="synonym">Pseudaletia separata</name>
    <dbReference type="NCBI Taxonomy" id="271217"/>
    <lineage>
        <taxon>Eukaryota</taxon>
        <taxon>Metazoa</taxon>
        <taxon>Ecdysozoa</taxon>
        <taxon>Arthropoda</taxon>
        <taxon>Hexapoda</taxon>
        <taxon>Insecta</taxon>
        <taxon>Pterygota</taxon>
        <taxon>Neoptera</taxon>
        <taxon>Endopterygota</taxon>
        <taxon>Lepidoptera</taxon>
        <taxon>Glossata</taxon>
        <taxon>Ditrysia</taxon>
        <taxon>Noctuoidea</taxon>
        <taxon>Noctuidae</taxon>
        <taxon>Noctuinae</taxon>
        <taxon>Hadenini</taxon>
        <taxon>Mythimna</taxon>
    </lineage>
</organism>
<dbReference type="EMBL" id="JARGEI010000026">
    <property type="protein sequence ID" value="KAJ8708298.1"/>
    <property type="molecule type" value="Genomic_DNA"/>
</dbReference>
<evidence type="ECO:0000313" key="2">
    <source>
        <dbReference type="EMBL" id="KAJ8708298.1"/>
    </source>
</evidence>